<protein>
    <submittedName>
        <fullName evidence="2">Uncharacterized protein</fullName>
    </submittedName>
</protein>
<feature type="region of interest" description="Disordered" evidence="1">
    <location>
        <begin position="176"/>
        <end position="226"/>
    </location>
</feature>
<feature type="region of interest" description="Disordered" evidence="1">
    <location>
        <begin position="1"/>
        <end position="30"/>
    </location>
</feature>
<feature type="region of interest" description="Disordered" evidence="1">
    <location>
        <begin position="137"/>
        <end position="160"/>
    </location>
</feature>
<organism evidence="2 3">
    <name type="scientific">Rhypophila decipiens</name>
    <dbReference type="NCBI Taxonomy" id="261697"/>
    <lineage>
        <taxon>Eukaryota</taxon>
        <taxon>Fungi</taxon>
        <taxon>Dikarya</taxon>
        <taxon>Ascomycota</taxon>
        <taxon>Pezizomycotina</taxon>
        <taxon>Sordariomycetes</taxon>
        <taxon>Sordariomycetidae</taxon>
        <taxon>Sordariales</taxon>
        <taxon>Naviculisporaceae</taxon>
        <taxon>Rhypophila</taxon>
    </lineage>
</organism>
<feature type="compositionally biased region" description="Pro residues" evidence="1">
    <location>
        <begin position="207"/>
        <end position="217"/>
    </location>
</feature>
<reference evidence="2" key="1">
    <citation type="journal article" date="2023" name="Mol. Phylogenet. Evol.">
        <title>Genome-scale phylogeny and comparative genomics of the fungal order Sordariales.</title>
        <authorList>
            <person name="Hensen N."/>
            <person name="Bonometti L."/>
            <person name="Westerberg I."/>
            <person name="Brannstrom I.O."/>
            <person name="Guillou S."/>
            <person name="Cros-Aarteil S."/>
            <person name="Calhoun S."/>
            <person name="Haridas S."/>
            <person name="Kuo A."/>
            <person name="Mondo S."/>
            <person name="Pangilinan J."/>
            <person name="Riley R."/>
            <person name="LaButti K."/>
            <person name="Andreopoulos B."/>
            <person name="Lipzen A."/>
            <person name="Chen C."/>
            <person name="Yan M."/>
            <person name="Daum C."/>
            <person name="Ng V."/>
            <person name="Clum A."/>
            <person name="Steindorff A."/>
            <person name="Ohm R.A."/>
            <person name="Martin F."/>
            <person name="Silar P."/>
            <person name="Natvig D.O."/>
            <person name="Lalanne C."/>
            <person name="Gautier V."/>
            <person name="Ament-Velasquez S.L."/>
            <person name="Kruys A."/>
            <person name="Hutchinson M.I."/>
            <person name="Powell A.J."/>
            <person name="Barry K."/>
            <person name="Miller A.N."/>
            <person name="Grigoriev I.V."/>
            <person name="Debuchy R."/>
            <person name="Gladieux P."/>
            <person name="Hiltunen Thoren M."/>
            <person name="Johannesson H."/>
        </authorList>
    </citation>
    <scope>NUCLEOTIDE SEQUENCE</scope>
    <source>
        <strain evidence="2">PSN293</strain>
    </source>
</reference>
<evidence type="ECO:0000313" key="3">
    <source>
        <dbReference type="Proteomes" id="UP001301769"/>
    </source>
</evidence>
<dbReference type="Proteomes" id="UP001301769">
    <property type="component" value="Unassembled WGS sequence"/>
</dbReference>
<feature type="region of interest" description="Disordered" evidence="1">
    <location>
        <begin position="244"/>
        <end position="274"/>
    </location>
</feature>
<dbReference type="EMBL" id="MU858064">
    <property type="protein sequence ID" value="KAK4216867.1"/>
    <property type="molecule type" value="Genomic_DNA"/>
</dbReference>
<reference evidence="2" key="2">
    <citation type="submission" date="2023-05" db="EMBL/GenBank/DDBJ databases">
        <authorList>
            <consortium name="Lawrence Berkeley National Laboratory"/>
            <person name="Steindorff A."/>
            <person name="Hensen N."/>
            <person name="Bonometti L."/>
            <person name="Westerberg I."/>
            <person name="Brannstrom I.O."/>
            <person name="Guillou S."/>
            <person name="Cros-Aarteil S."/>
            <person name="Calhoun S."/>
            <person name="Haridas S."/>
            <person name="Kuo A."/>
            <person name="Mondo S."/>
            <person name="Pangilinan J."/>
            <person name="Riley R."/>
            <person name="Labutti K."/>
            <person name="Andreopoulos B."/>
            <person name="Lipzen A."/>
            <person name="Chen C."/>
            <person name="Yanf M."/>
            <person name="Daum C."/>
            <person name="Ng V."/>
            <person name="Clum A."/>
            <person name="Ohm R."/>
            <person name="Martin F."/>
            <person name="Silar P."/>
            <person name="Natvig D."/>
            <person name="Lalanne C."/>
            <person name="Gautier V."/>
            <person name="Ament-Velasquez S.L."/>
            <person name="Kruys A."/>
            <person name="Hutchinson M.I."/>
            <person name="Powell A.J."/>
            <person name="Barry K."/>
            <person name="Miller A.N."/>
            <person name="Grigoriev I.V."/>
            <person name="Debuchy R."/>
            <person name="Gladieux P."/>
            <person name="Thoren M.H."/>
            <person name="Johannesson H."/>
        </authorList>
    </citation>
    <scope>NUCLEOTIDE SEQUENCE</scope>
    <source>
        <strain evidence="2">PSN293</strain>
    </source>
</reference>
<feature type="compositionally biased region" description="Low complexity" evidence="1">
    <location>
        <begin position="1"/>
        <end position="18"/>
    </location>
</feature>
<name>A0AAN6YIN4_9PEZI</name>
<proteinExistence type="predicted"/>
<comment type="caution">
    <text evidence="2">The sequence shown here is derived from an EMBL/GenBank/DDBJ whole genome shotgun (WGS) entry which is preliminary data.</text>
</comment>
<gene>
    <name evidence="2" type="ORF">QBC37DRAFT_384974</name>
</gene>
<keyword evidence="3" id="KW-1185">Reference proteome</keyword>
<accession>A0AAN6YIN4</accession>
<sequence length="419" mass="45148">MSSSIASRVPPASPSSSRGQKRKRDEIEADDWTLEADTWTLEAAAAHPPAIHWDGKDWTGLAPVKDPRDPIAWCSYLTWVAVSYRRSMLSAKQRAAQQAAERSNRGTGVAAPVPGDHLQSIAREVLALRAVLDGRKPPLSVEAPQCDTTGPAVPAGLANSDTEPVDLLARVLASQQAAGQLESTESEAESEAPPPKKRTPLPNGRPQTPPAPAPAQVPDPGEHGLPTPLLTPPHIHAAIHTTDPTWHSTPIPEPPAMPARRPNKETGEPEPLSDKTRAAYKQAMKIHEPGVRRHDAGPCMNCNNGRGDKARCVVNRNVKDGTICAPCVMKKEKCWYTLLAEAEVIDKTGEEADAPCEECLKKPEAGDDDHEPRCVVQKDGKGKTTACSACMKLGKRESCTLNSKPKKLKNGKPRDLAKE</sequence>
<evidence type="ECO:0000313" key="2">
    <source>
        <dbReference type="EMBL" id="KAK4216867.1"/>
    </source>
</evidence>
<evidence type="ECO:0000256" key="1">
    <source>
        <dbReference type="SAM" id="MobiDB-lite"/>
    </source>
</evidence>
<dbReference type="AlphaFoldDB" id="A0AAN6YIN4"/>
<feature type="compositionally biased region" description="Basic and acidic residues" evidence="1">
    <location>
        <begin position="262"/>
        <end position="274"/>
    </location>
</feature>